<dbReference type="InterPro" id="IPR004274">
    <property type="entry name" value="FCP1_dom"/>
</dbReference>
<reference evidence="8" key="1">
    <citation type="journal article" date="2023" name="IScience">
        <title>Live-bearing cockroach genome reveals convergent evolutionary mechanisms linked to viviparity in insects and beyond.</title>
        <authorList>
            <person name="Fouks B."/>
            <person name="Harrison M.C."/>
            <person name="Mikhailova A.A."/>
            <person name="Marchal E."/>
            <person name="English S."/>
            <person name="Carruthers M."/>
            <person name="Jennings E.C."/>
            <person name="Chiamaka E.L."/>
            <person name="Frigard R.A."/>
            <person name="Pippel M."/>
            <person name="Attardo G.M."/>
            <person name="Benoit J.B."/>
            <person name="Bornberg-Bauer E."/>
            <person name="Tobe S.S."/>
        </authorList>
    </citation>
    <scope>NUCLEOTIDE SEQUENCE</scope>
    <source>
        <strain evidence="8">Stay&amp;Tobe</strain>
    </source>
</reference>
<keyword evidence="2" id="KW-0833">Ubl conjugation pathway</keyword>
<dbReference type="Gene3D" id="3.30.70.330">
    <property type="match status" value="1"/>
</dbReference>
<name>A0AAD8AG21_DIPPU</name>
<evidence type="ECO:0000313" key="9">
    <source>
        <dbReference type="Proteomes" id="UP001233999"/>
    </source>
</evidence>
<evidence type="ECO:0000313" key="8">
    <source>
        <dbReference type="EMBL" id="KAJ9598473.1"/>
    </source>
</evidence>
<dbReference type="Gene3D" id="3.80.10.10">
    <property type="entry name" value="Ribonuclease Inhibitor"/>
    <property type="match status" value="3"/>
</dbReference>
<accession>A0AAD8AG21</accession>
<dbReference type="GO" id="GO:0004722">
    <property type="term" value="F:protein serine/threonine phosphatase activity"/>
    <property type="evidence" value="ECO:0007669"/>
    <property type="project" value="TreeGrafter"/>
</dbReference>
<dbReference type="PANTHER" id="PTHR48493">
    <property type="entry name" value="UBIQUITIN-LIKE DOMAIN-CONTAINING CTD PHOSPHATASE 1"/>
    <property type="match status" value="1"/>
</dbReference>
<proteinExistence type="predicted"/>
<evidence type="ECO:0000256" key="2">
    <source>
        <dbReference type="ARBA" id="ARBA00022786"/>
    </source>
</evidence>
<feature type="non-terminal residue" evidence="8">
    <location>
        <position position="883"/>
    </location>
</feature>
<feature type="domain" description="FCP1 homology" evidence="7">
    <location>
        <begin position="782"/>
        <end position="883"/>
    </location>
</feature>
<dbReference type="PROSITE" id="PS50053">
    <property type="entry name" value="UBIQUITIN_2"/>
    <property type="match status" value="1"/>
</dbReference>
<dbReference type="InterPro" id="IPR051658">
    <property type="entry name" value="UBLCP1"/>
</dbReference>
<dbReference type="InterPro" id="IPR036047">
    <property type="entry name" value="F-box-like_dom_sf"/>
</dbReference>
<dbReference type="Pfam" id="PF00646">
    <property type="entry name" value="F-box"/>
    <property type="match status" value="1"/>
</dbReference>
<dbReference type="GO" id="GO:0005634">
    <property type="term" value="C:nucleus"/>
    <property type="evidence" value="ECO:0007669"/>
    <property type="project" value="TreeGrafter"/>
</dbReference>
<dbReference type="InterPro" id="IPR023214">
    <property type="entry name" value="HAD_sf"/>
</dbReference>
<dbReference type="SUPFAM" id="SSF54236">
    <property type="entry name" value="Ubiquitin-like"/>
    <property type="match status" value="1"/>
</dbReference>
<dbReference type="GO" id="GO:0090364">
    <property type="term" value="P:regulation of proteasome assembly"/>
    <property type="evidence" value="ECO:0007669"/>
    <property type="project" value="InterPro"/>
</dbReference>
<protein>
    <recommendedName>
        <fullName evidence="1">Ubiquitin-like domain-containing CTD phosphatase 1</fullName>
    </recommendedName>
</protein>
<dbReference type="FunFam" id="3.10.20.90:FF:000060">
    <property type="entry name" value="ubiquitin-like domain-containing CTD phosphatase 1"/>
    <property type="match status" value="1"/>
</dbReference>
<dbReference type="SUPFAM" id="SSF54928">
    <property type="entry name" value="RNA-binding domain, RBD"/>
    <property type="match status" value="1"/>
</dbReference>
<dbReference type="SMART" id="SM00367">
    <property type="entry name" value="LRR_CC"/>
    <property type="match status" value="6"/>
</dbReference>
<dbReference type="SMART" id="SM00256">
    <property type="entry name" value="FBOX"/>
    <property type="match status" value="1"/>
</dbReference>
<evidence type="ECO:0000256" key="3">
    <source>
        <dbReference type="ARBA" id="ARBA00022884"/>
    </source>
</evidence>
<dbReference type="InterPro" id="IPR032675">
    <property type="entry name" value="LRR_dom_sf"/>
</dbReference>
<dbReference type="SMART" id="SM00213">
    <property type="entry name" value="UBQ"/>
    <property type="match status" value="1"/>
</dbReference>
<dbReference type="Proteomes" id="UP001233999">
    <property type="component" value="Unassembled WGS sequence"/>
</dbReference>
<dbReference type="Pfam" id="PF03031">
    <property type="entry name" value="NIF"/>
    <property type="match status" value="1"/>
</dbReference>
<evidence type="ECO:0000256" key="1">
    <source>
        <dbReference type="ARBA" id="ARBA00014187"/>
    </source>
</evidence>
<dbReference type="PROSITE" id="PS50102">
    <property type="entry name" value="RRM"/>
    <property type="match status" value="1"/>
</dbReference>
<feature type="domain" description="Ubiquitin-like" evidence="5">
    <location>
        <begin position="652"/>
        <end position="724"/>
    </location>
</feature>
<keyword evidence="9" id="KW-1185">Reference proteome</keyword>
<dbReference type="AlphaFoldDB" id="A0AAD8AG21"/>
<dbReference type="PROSITE" id="PS50969">
    <property type="entry name" value="FCP1"/>
    <property type="match status" value="1"/>
</dbReference>
<dbReference type="InterPro" id="IPR000504">
    <property type="entry name" value="RRM_dom"/>
</dbReference>
<dbReference type="SMART" id="SM00577">
    <property type="entry name" value="CPDc"/>
    <property type="match status" value="1"/>
</dbReference>
<gene>
    <name evidence="8" type="ORF">L9F63_010842</name>
</gene>
<comment type="caution">
    <text evidence="8">The sequence shown here is derived from an EMBL/GenBank/DDBJ whole genome shotgun (WGS) entry which is preliminary data.</text>
</comment>
<dbReference type="InterPro" id="IPR001810">
    <property type="entry name" value="F-box_dom"/>
</dbReference>
<organism evidence="8 9">
    <name type="scientific">Diploptera punctata</name>
    <name type="common">Pacific beetle cockroach</name>
    <dbReference type="NCBI Taxonomy" id="6984"/>
    <lineage>
        <taxon>Eukaryota</taxon>
        <taxon>Metazoa</taxon>
        <taxon>Ecdysozoa</taxon>
        <taxon>Arthropoda</taxon>
        <taxon>Hexapoda</taxon>
        <taxon>Insecta</taxon>
        <taxon>Pterygota</taxon>
        <taxon>Neoptera</taxon>
        <taxon>Polyneoptera</taxon>
        <taxon>Dictyoptera</taxon>
        <taxon>Blattodea</taxon>
        <taxon>Blaberoidea</taxon>
        <taxon>Blaberidae</taxon>
        <taxon>Diplopterinae</taxon>
        <taxon>Diploptera</taxon>
    </lineage>
</organism>
<dbReference type="InterPro" id="IPR006553">
    <property type="entry name" value="Leu-rich_rpt_Cys-con_subtyp"/>
</dbReference>
<dbReference type="Pfam" id="PF00240">
    <property type="entry name" value="ubiquitin"/>
    <property type="match status" value="1"/>
</dbReference>
<evidence type="ECO:0000259" key="5">
    <source>
        <dbReference type="PROSITE" id="PS50053"/>
    </source>
</evidence>
<evidence type="ECO:0000259" key="7">
    <source>
        <dbReference type="PROSITE" id="PS50969"/>
    </source>
</evidence>
<dbReference type="Pfam" id="PF00076">
    <property type="entry name" value="RRM_1"/>
    <property type="match status" value="1"/>
</dbReference>
<dbReference type="EMBL" id="JASPKZ010001216">
    <property type="protein sequence ID" value="KAJ9598473.1"/>
    <property type="molecule type" value="Genomic_DNA"/>
</dbReference>
<dbReference type="SMART" id="SM00360">
    <property type="entry name" value="RRM"/>
    <property type="match status" value="1"/>
</dbReference>
<dbReference type="PANTHER" id="PTHR48493:SF1">
    <property type="entry name" value="UBIQUITIN-LIKE DOMAIN-CONTAINING CTD PHOSPHATASE 1"/>
    <property type="match status" value="1"/>
</dbReference>
<dbReference type="GO" id="GO:0003723">
    <property type="term" value="F:RNA binding"/>
    <property type="evidence" value="ECO:0007669"/>
    <property type="project" value="UniProtKB-UniRule"/>
</dbReference>
<sequence>MDNAINDIVMQLVDYQIDEWKPEGEEVAADDEDLVNRSGPPIRKLFIANLSSQTTFVQLRRLFSAYGKVVDVHIMRDKITHAKKKFGFVTFKNPEDALRVLRLKRGEIRLHRRILYLAPADNCHQPVELPDGRVEWNHRRKQESTSSEEEDLAVGVTTVPSKKEEVTEDKVKRKECKINILNDDCLRYVFSFLNNKERIRIERVCKRWQALSMDMWLCQKHLDFTSVLPMFSSHKLNMHILESFLRRCGENLSSLSLTPNTFTADVPKIIANYCKNLHCLNLSGLPVTSYSLGFLTRVCRELRYLCMNDCSGASDKDYQILFRACPQLETVKLARNSSINGKCLYGLKDTRVKKLVLDECNNLCPKNLMSALCKLEHLSHLSLNACGTLTSRDVSTLAQSLPKLQSLSMAQYFPLFRRDSLEPVGILKDLIRLNLQLNPSVNDQVMETIAQNCKKLQELNITGCSVHSWDNKTLTNVGVKCLALLPNLIELKMSYLACVTDESLEAIASKCNLRRLVCRGCPTFTDVGCTRILSSCNELQLFDFSGCDLVSNITLQAALDAVKLRTNNIKLKLVVGGTCVYDDQCIRTHPLLVVEFIDLCVPHLRPDYVDDIYFPTTGSLNVWRILTDILNTGNSTLHKLGPGNVSNMENEVKIFVKWGGKEYEICHLSQDDSVATLKNAIHKETGVRPERQKLLNLKLKGKSPEDDCQLSALKLKQPFKVMMMGSLEEDIADACAPPDDIPEVVNDLDIEDEEVAIESSEVYLAKIERRVREYKINILNQPRPGKKLLVLDIDYTLYDHRSTAETGYELMRPFLHEFLTSAYQDYDIVIWSATSMMWIEEKMKLLGVSTHSDYKVAFYLDNLAMISIHTPKYGVVQCSFIAG</sequence>
<dbReference type="InterPro" id="IPR000626">
    <property type="entry name" value="Ubiquitin-like_dom"/>
</dbReference>
<evidence type="ECO:0000256" key="4">
    <source>
        <dbReference type="PROSITE-ProRule" id="PRU00176"/>
    </source>
</evidence>
<evidence type="ECO:0000259" key="6">
    <source>
        <dbReference type="PROSITE" id="PS50102"/>
    </source>
</evidence>
<dbReference type="SUPFAM" id="SSF81383">
    <property type="entry name" value="F-box domain"/>
    <property type="match status" value="1"/>
</dbReference>
<dbReference type="InterPro" id="IPR036412">
    <property type="entry name" value="HAD-like_sf"/>
</dbReference>
<dbReference type="SUPFAM" id="SSF56784">
    <property type="entry name" value="HAD-like"/>
    <property type="match status" value="1"/>
</dbReference>
<dbReference type="CDD" id="cd00590">
    <property type="entry name" value="RRM_SF"/>
    <property type="match status" value="1"/>
</dbReference>
<feature type="domain" description="RRM" evidence="6">
    <location>
        <begin position="43"/>
        <end position="122"/>
    </location>
</feature>
<dbReference type="InterPro" id="IPR035979">
    <property type="entry name" value="RBD_domain_sf"/>
</dbReference>
<reference evidence="8" key="2">
    <citation type="submission" date="2023-05" db="EMBL/GenBank/DDBJ databases">
        <authorList>
            <person name="Fouks B."/>
        </authorList>
    </citation>
    <scope>NUCLEOTIDE SEQUENCE</scope>
    <source>
        <strain evidence="8">Stay&amp;Tobe</strain>
        <tissue evidence="8">Testes</tissue>
    </source>
</reference>
<dbReference type="Gene3D" id="3.10.20.90">
    <property type="entry name" value="Phosphatidylinositol 3-kinase Catalytic Subunit, Chain A, domain 1"/>
    <property type="match status" value="1"/>
</dbReference>
<dbReference type="Gene3D" id="3.40.50.1000">
    <property type="entry name" value="HAD superfamily/HAD-like"/>
    <property type="match status" value="1"/>
</dbReference>
<dbReference type="SUPFAM" id="SSF52047">
    <property type="entry name" value="RNI-like"/>
    <property type="match status" value="1"/>
</dbReference>
<dbReference type="InterPro" id="IPR029071">
    <property type="entry name" value="Ubiquitin-like_domsf"/>
</dbReference>
<keyword evidence="3 4" id="KW-0694">RNA-binding</keyword>
<dbReference type="InterPro" id="IPR012677">
    <property type="entry name" value="Nucleotide-bd_a/b_plait_sf"/>
</dbReference>